<dbReference type="Pfam" id="PF17651">
    <property type="entry name" value="Raco_middle"/>
    <property type="match status" value="1"/>
</dbReference>
<dbReference type="eggNOG" id="COG3894">
    <property type="taxonomic scope" value="Bacteria"/>
</dbReference>
<dbReference type="HOGENOM" id="CLU_019091_0_0_9"/>
<dbReference type="PANTHER" id="PTHR42895">
    <property type="entry name" value="IRON-SULFUR CLUSTER-BINDING PROTEIN-RELATED"/>
    <property type="match status" value="1"/>
</dbReference>
<reference evidence="3" key="1">
    <citation type="submission" date="2012-06" db="EMBL/GenBank/DDBJ databases">
        <title>Complete sequence of Desulfitobacterium dehalogenans ATCC 51507.</title>
        <authorList>
            <person name="Lucas S."/>
            <person name="Han J."/>
            <person name="Lapidus A."/>
            <person name="Cheng J.-F."/>
            <person name="Goodwin L."/>
            <person name="Pitluck S."/>
            <person name="Peters L."/>
            <person name="Ovchinnikova G."/>
            <person name="Teshima H."/>
            <person name="Detter J.C."/>
            <person name="Han C."/>
            <person name="Tapia R."/>
            <person name="Land M."/>
            <person name="Hauser L."/>
            <person name="Kyrpides N."/>
            <person name="Ivanova N."/>
            <person name="Pagani I."/>
            <person name="Kruse T."/>
            <person name="de Vos W.M."/>
            <person name="Smidt H."/>
            <person name="Woyke T."/>
        </authorList>
    </citation>
    <scope>NUCLEOTIDE SEQUENCE [LARGE SCALE GENOMIC DNA]</scope>
    <source>
        <strain evidence="3">ATCC 51507 / DSM 9161 / JW/IU-DC1</strain>
    </source>
</reference>
<dbReference type="KEGG" id="ddh:Desde_3691"/>
<keyword evidence="3" id="KW-1185">Reference proteome</keyword>
<reference evidence="2 3" key="2">
    <citation type="journal article" date="2015" name="J. Bacteriol.">
        <title>Genomic, proteomic, and biochemical analysis of the organohalide respiratory pathway in Desulfitobacterium dehalogenans.</title>
        <authorList>
            <person name="Kruse T."/>
            <person name="van de Pas B.A."/>
            <person name="Atteia A."/>
            <person name="Krab K."/>
            <person name="Hagen W.R."/>
            <person name="Goodwin L."/>
            <person name="Chain P."/>
            <person name="Boeren S."/>
            <person name="Maphosa F."/>
            <person name="Schraa G."/>
            <person name="de Vos W.M."/>
            <person name="van der Oost J."/>
            <person name="Smidt H."/>
            <person name="Stams A.J."/>
        </authorList>
    </citation>
    <scope>NUCLEOTIDE SEQUENCE [LARGE SCALE GENOMIC DNA]</scope>
    <source>
        <strain evidence="3">ATCC 51507 / DSM 9161 / JW/IU-DC1</strain>
    </source>
</reference>
<sequence length="612" mass="66394">MIIRIKNYGEVEIEDSKTLLLNLIENHIRIDNICNGKGTCGKCKVRFIQGVPEATPADLRYLSTEELEEGIRLACQVKPQKGMEINVNLPNSFDRKNTVLRRDDQITLDPGLKGIFLTIPQPSLEDERGDWDRIVDEYRKVMPEQSLALPSLGVLERLPRILREQNYRITVVTWQNRVIDIQSGDGAALHGLAIDIGTTSVAVALINLKTAEVLGSVSTENGQTAFGGDVISRIAYAGEGVKNRLQLTEAVRSTINTLIDGLVHQHKIARKSIYKMTIVSNTTMSHLFLGLDVSNLAVSPYVSVYNQALEFFAQDLGLGSNPEAVVQILPNIGSFVGGDTVGALIGAPEVLAQGNHLLLDLGTNCELVLKTEKMMLACSTAAGPAFEGAGIFHGMRAKPGAIEGIKISEEGVELRVIGDEEALGICGSGLIDGIAQMRQAGIINRKGAFVDPAHKDCSLSDELKSRICKKEDYWEFVFAFGQQNKKDISLGQRDIEALQLAKGAVCAGIKTLVSLAGISLQDLDSIVMAGTFATYLKKESILSIGLTPHTDPEKIKMAGNAAHLGAICALLNQGTFAEGAELARRIRHVELGGDKTFTSFFMRSMYLEPTLP</sequence>
<dbReference type="SUPFAM" id="SSF54292">
    <property type="entry name" value="2Fe-2S ferredoxin-like"/>
    <property type="match status" value="1"/>
</dbReference>
<dbReference type="PROSITE" id="PS51085">
    <property type="entry name" value="2FE2S_FER_2"/>
    <property type="match status" value="1"/>
</dbReference>
<organism evidence="2 3">
    <name type="scientific">Desulfitobacterium dehalogenans (strain ATCC 51507 / DSM 9161 / JW/IU-DC1)</name>
    <dbReference type="NCBI Taxonomy" id="756499"/>
    <lineage>
        <taxon>Bacteria</taxon>
        <taxon>Bacillati</taxon>
        <taxon>Bacillota</taxon>
        <taxon>Clostridia</taxon>
        <taxon>Eubacteriales</taxon>
        <taxon>Desulfitobacteriaceae</taxon>
        <taxon>Desulfitobacterium</taxon>
    </lineage>
</organism>
<name>I4ADC9_DESDJ</name>
<dbReference type="PANTHER" id="PTHR42895:SF2">
    <property type="entry name" value="IRON-SULFUR CLUSTER PROTEIN"/>
    <property type="match status" value="1"/>
</dbReference>
<protein>
    <submittedName>
        <fullName evidence="2">Putative metal-binding protein</fullName>
    </submittedName>
</protein>
<dbReference type="InterPro" id="IPR012675">
    <property type="entry name" value="Beta-grasp_dom_sf"/>
</dbReference>
<proteinExistence type="predicted"/>
<dbReference type="InterPro" id="IPR041414">
    <property type="entry name" value="Raco-like_middle"/>
</dbReference>
<dbReference type="EMBL" id="CP003348">
    <property type="protein sequence ID" value="AFM01964.1"/>
    <property type="molecule type" value="Genomic_DNA"/>
</dbReference>
<dbReference type="OrthoDB" id="9810588at2"/>
<dbReference type="eggNOG" id="COG2871">
    <property type="taxonomic scope" value="Bacteria"/>
</dbReference>
<dbReference type="InterPro" id="IPR027980">
    <property type="entry name" value="RACo_C"/>
</dbReference>
<feature type="domain" description="2Fe-2S ferredoxin-type" evidence="1">
    <location>
        <begin position="1"/>
        <end position="91"/>
    </location>
</feature>
<dbReference type="CDD" id="cd00207">
    <property type="entry name" value="fer2"/>
    <property type="match status" value="1"/>
</dbReference>
<dbReference type="Proteomes" id="UP000006053">
    <property type="component" value="Chromosome"/>
</dbReference>
<accession>I4ADC9</accession>
<dbReference type="InterPro" id="IPR036010">
    <property type="entry name" value="2Fe-2S_ferredoxin-like_sf"/>
</dbReference>
<dbReference type="InterPro" id="IPR042259">
    <property type="entry name" value="Raco-like_middle_sf"/>
</dbReference>
<dbReference type="Gene3D" id="3.10.20.880">
    <property type="match status" value="1"/>
</dbReference>
<dbReference type="GO" id="GO:0051536">
    <property type="term" value="F:iron-sulfur cluster binding"/>
    <property type="evidence" value="ECO:0007669"/>
    <property type="project" value="InterPro"/>
</dbReference>
<dbReference type="STRING" id="756499.Desde_3691"/>
<dbReference type="AlphaFoldDB" id="I4ADC9"/>
<dbReference type="Gene3D" id="3.30.420.480">
    <property type="entry name" value="Domain of unknown function (DUF4445)"/>
    <property type="match status" value="1"/>
</dbReference>
<dbReference type="Pfam" id="PF17650">
    <property type="entry name" value="RACo_linker"/>
    <property type="match status" value="1"/>
</dbReference>
<dbReference type="Gene3D" id="3.10.20.30">
    <property type="match status" value="1"/>
</dbReference>
<evidence type="ECO:0000313" key="2">
    <source>
        <dbReference type="EMBL" id="AFM01964.1"/>
    </source>
</evidence>
<dbReference type="RefSeq" id="WP_014795436.1">
    <property type="nucleotide sequence ID" value="NC_018017.1"/>
</dbReference>
<dbReference type="InterPro" id="IPR052911">
    <property type="entry name" value="Corrinoid_activation_enz"/>
</dbReference>
<dbReference type="Pfam" id="PF00111">
    <property type="entry name" value="Fer2"/>
    <property type="match status" value="1"/>
</dbReference>
<dbReference type="InterPro" id="IPR001041">
    <property type="entry name" value="2Fe-2S_ferredoxin-type"/>
</dbReference>
<evidence type="ECO:0000259" key="1">
    <source>
        <dbReference type="PROSITE" id="PS51085"/>
    </source>
</evidence>
<gene>
    <name evidence="2" type="ordered locus">Desde_3691</name>
</gene>
<dbReference type="Pfam" id="PF14574">
    <property type="entry name" value="RACo_C_ter"/>
    <property type="match status" value="1"/>
</dbReference>
<dbReference type="InterPro" id="IPR040506">
    <property type="entry name" value="RACo_linker"/>
</dbReference>
<evidence type="ECO:0000313" key="3">
    <source>
        <dbReference type="Proteomes" id="UP000006053"/>
    </source>
</evidence>